<dbReference type="Proteomes" id="UP000077315">
    <property type="component" value="Unassembled WGS sequence"/>
</dbReference>
<evidence type="ECO:0000313" key="2">
    <source>
        <dbReference type="Proteomes" id="UP000077315"/>
    </source>
</evidence>
<proteinExistence type="predicted"/>
<evidence type="ECO:0000313" key="1">
    <source>
        <dbReference type="EMBL" id="OAD77573.1"/>
    </source>
</evidence>
<reference evidence="2" key="1">
    <citation type="submission" date="2015-06" db="EMBL/GenBank/DDBJ databases">
        <title>Expansion of signal transduction pathways in fungi by whole-genome duplication.</title>
        <authorList>
            <consortium name="DOE Joint Genome Institute"/>
            <person name="Corrochano L.M."/>
            <person name="Kuo A."/>
            <person name="Marcet-Houben M."/>
            <person name="Polaino S."/>
            <person name="Salamov A."/>
            <person name="Villalobos J.M."/>
            <person name="Alvarez M.I."/>
            <person name="Avalos J."/>
            <person name="Benito E.P."/>
            <person name="Benoit I."/>
            <person name="Burger G."/>
            <person name="Camino L.P."/>
            <person name="Canovas D."/>
            <person name="Cerda-Olmedo E."/>
            <person name="Cheng J.-F."/>
            <person name="Dominguez A."/>
            <person name="Elias M."/>
            <person name="Eslava A.P."/>
            <person name="Glaser F."/>
            <person name="Grimwood J."/>
            <person name="Gutierrez G."/>
            <person name="Heitman J."/>
            <person name="Henrissat B."/>
            <person name="Iturriaga E.A."/>
            <person name="Lang B.F."/>
            <person name="Lavin J.L."/>
            <person name="Lee S."/>
            <person name="Li W."/>
            <person name="Lindquist E."/>
            <person name="Lopez-Garcia S."/>
            <person name="Luque E.M."/>
            <person name="Marcos A.T."/>
            <person name="Martin J."/>
            <person name="McCluskey K."/>
            <person name="Medina H.R."/>
            <person name="Miralles-Duran A."/>
            <person name="Miyazaki A."/>
            <person name="Munoz-Torres E."/>
            <person name="Oguiza J.A."/>
            <person name="Ohm R."/>
            <person name="Olmedo M."/>
            <person name="Orejas M."/>
            <person name="Ortiz-Castellanos L."/>
            <person name="Pisabarro A.G."/>
            <person name="Rodriguez-Romero J."/>
            <person name="Ruiz-Herrera J."/>
            <person name="Ruiz-Vazquez R."/>
            <person name="Sanz C."/>
            <person name="Schackwitz W."/>
            <person name="Schmutz J."/>
            <person name="Shahriari M."/>
            <person name="Shelest E."/>
            <person name="Silva-Franco F."/>
            <person name="Soanes D."/>
            <person name="Syed K."/>
            <person name="Tagua V.G."/>
            <person name="Talbot N.J."/>
            <person name="Thon M."/>
            <person name="De vries R.P."/>
            <person name="Wiebenga A."/>
            <person name="Yadav J.S."/>
            <person name="Braun E.L."/>
            <person name="Baker S."/>
            <person name="Garre V."/>
            <person name="Horwitz B."/>
            <person name="Torres-Martinez S."/>
            <person name="Idnurm A."/>
            <person name="Herrera-Estrella A."/>
            <person name="Gabaldon T."/>
            <person name="Grigoriev I.V."/>
        </authorList>
    </citation>
    <scope>NUCLEOTIDE SEQUENCE [LARGE SCALE GENOMIC DNA]</scope>
    <source>
        <strain evidence="2">NRRL 1555(-)</strain>
    </source>
</reference>
<dbReference type="InParanoid" id="A0A162USF2"/>
<name>A0A162USF2_PHYB8</name>
<dbReference type="AlphaFoldDB" id="A0A162USF2"/>
<dbReference type="RefSeq" id="XP_018295613.1">
    <property type="nucleotide sequence ID" value="XM_018433682.1"/>
</dbReference>
<keyword evidence="2" id="KW-1185">Reference proteome</keyword>
<protein>
    <recommendedName>
        <fullName evidence="3">FCH domain-containing protein</fullName>
    </recommendedName>
</protein>
<dbReference type="STRING" id="763407.A0A162USF2"/>
<dbReference type="InterPro" id="IPR027267">
    <property type="entry name" value="AH/BAR_dom_sf"/>
</dbReference>
<evidence type="ECO:0008006" key="3">
    <source>
        <dbReference type="Google" id="ProtNLM"/>
    </source>
</evidence>
<organism evidence="1 2">
    <name type="scientific">Phycomyces blakesleeanus (strain ATCC 8743b / DSM 1359 / FGSC 10004 / NBRC 33097 / NRRL 1555)</name>
    <dbReference type="NCBI Taxonomy" id="763407"/>
    <lineage>
        <taxon>Eukaryota</taxon>
        <taxon>Fungi</taxon>
        <taxon>Fungi incertae sedis</taxon>
        <taxon>Mucoromycota</taxon>
        <taxon>Mucoromycotina</taxon>
        <taxon>Mucoromycetes</taxon>
        <taxon>Mucorales</taxon>
        <taxon>Phycomycetaceae</taxon>
        <taxon>Phycomyces</taxon>
    </lineage>
</organism>
<dbReference type="Gene3D" id="1.20.1270.60">
    <property type="entry name" value="Arfaptin homology (AH) domain/BAR domain"/>
    <property type="match status" value="1"/>
</dbReference>
<dbReference type="EMBL" id="KV440974">
    <property type="protein sequence ID" value="OAD77573.1"/>
    <property type="molecule type" value="Genomic_DNA"/>
</dbReference>
<accession>A0A162USF2</accession>
<gene>
    <name evidence="1" type="ORF">PHYBLDRAFT_157793</name>
</gene>
<dbReference type="VEuPathDB" id="FungiDB:PHYBLDRAFT_157793"/>
<dbReference type="GeneID" id="28994588"/>
<sequence>MSQPKAEEPLNIEQHTEYIKKVIKWSITDLERLQTLLKARIAAEEAYIASLQKINKNVTVPVREPIPFFGNDPDFQRTSLQRATFKYEAFVGKTIESRNGLIAHMKYELETLAKVKIDQEARKKRIKLLDIANKSYLDYRKEVPKPGATTLLLQKTSLNNKSRFNNSNYN</sequence>